<evidence type="ECO:0000313" key="1">
    <source>
        <dbReference type="EMBL" id="DAF95066.1"/>
    </source>
</evidence>
<sequence>MSTLYQGFICASSTSGPSLFVGFVTAYSGNSLTVRLITSLDSGSGGSLVPNYILLGH</sequence>
<accession>A0A8S5UKZ9</accession>
<proteinExistence type="predicted"/>
<name>A0A8S5UKZ9_9CAUD</name>
<dbReference type="EMBL" id="BK016102">
    <property type="protein sequence ID" value="DAF95066.1"/>
    <property type="molecule type" value="Genomic_DNA"/>
</dbReference>
<organism evidence="1">
    <name type="scientific">Myoviridae sp. ctQf419</name>
    <dbReference type="NCBI Taxonomy" id="2825102"/>
    <lineage>
        <taxon>Viruses</taxon>
        <taxon>Duplodnaviria</taxon>
        <taxon>Heunggongvirae</taxon>
        <taxon>Uroviricota</taxon>
        <taxon>Caudoviricetes</taxon>
    </lineage>
</organism>
<protein>
    <submittedName>
        <fullName evidence="1">Uncharacterized protein</fullName>
    </submittedName>
</protein>
<reference evidence="1" key="1">
    <citation type="journal article" date="2021" name="Proc. Natl. Acad. Sci. U.S.A.">
        <title>A Catalog of Tens of Thousands of Viruses from Human Metagenomes Reveals Hidden Associations with Chronic Diseases.</title>
        <authorList>
            <person name="Tisza M.J."/>
            <person name="Buck C.B."/>
        </authorList>
    </citation>
    <scope>NUCLEOTIDE SEQUENCE</scope>
    <source>
        <strain evidence="1">CtQf419</strain>
    </source>
</reference>